<dbReference type="OrthoDB" id="5152973at2759"/>
<gene>
    <name evidence="1" type="ORF">CRHIZ90672A_00002535</name>
</gene>
<reference evidence="1" key="1">
    <citation type="submission" date="2021-10" db="EMBL/GenBank/DDBJ databases">
        <authorList>
            <person name="Piombo E."/>
        </authorList>
    </citation>
    <scope>NUCLEOTIDE SEQUENCE</scope>
</reference>
<proteinExistence type="predicted"/>
<dbReference type="AlphaFoldDB" id="A0A9N9YVD2"/>
<feature type="non-terminal residue" evidence="1">
    <location>
        <position position="177"/>
    </location>
</feature>
<dbReference type="EMBL" id="CABFNQ020000744">
    <property type="protein sequence ID" value="CAH0032779.1"/>
    <property type="molecule type" value="Genomic_DNA"/>
</dbReference>
<evidence type="ECO:0000313" key="1">
    <source>
        <dbReference type="EMBL" id="CAH0032779.1"/>
    </source>
</evidence>
<organism evidence="1 2">
    <name type="scientific">Clonostachys rhizophaga</name>
    <dbReference type="NCBI Taxonomy" id="160324"/>
    <lineage>
        <taxon>Eukaryota</taxon>
        <taxon>Fungi</taxon>
        <taxon>Dikarya</taxon>
        <taxon>Ascomycota</taxon>
        <taxon>Pezizomycotina</taxon>
        <taxon>Sordariomycetes</taxon>
        <taxon>Hypocreomycetidae</taxon>
        <taxon>Hypocreales</taxon>
        <taxon>Bionectriaceae</taxon>
        <taxon>Clonostachys</taxon>
    </lineage>
</organism>
<evidence type="ECO:0000313" key="2">
    <source>
        <dbReference type="Proteomes" id="UP000696573"/>
    </source>
</evidence>
<dbReference type="Proteomes" id="UP000696573">
    <property type="component" value="Unassembled WGS sequence"/>
</dbReference>
<keyword evidence="2" id="KW-1185">Reference proteome</keyword>
<accession>A0A9N9YVD2</accession>
<comment type="caution">
    <text evidence="1">The sequence shown here is derived from an EMBL/GenBank/DDBJ whole genome shotgun (WGS) entry which is preliminary data.</text>
</comment>
<name>A0A9N9YVD2_9HYPO</name>
<protein>
    <submittedName>
        <fullName evidence="1">Uncharacterized protein</fullName>
    </submittedName>
</protein>
<sequence length="177" mass="20216">MLDDNNSARYWPDNYPNSEDSTNANKLTRSKDEPKLLRCILVLTRKFTRRIRKLLKQIFWRLNKNAKKYAAKKLRRRSATKNIFRSHGYSTANPCPVNELYFGYLRDFGAVLQPVAPAPGEAPRSREAPGPENRADFTNFIFAAKEEDTEGPGISSVPPLIASGKDRLFNKTILKTR</sequence>